<name>A0A841RC68_9SPIO</name>
<protein>
    <submittedName>
        <fullName evidence="2">GNAT superfamily N-acetyltransferase</fullName>
    </submittedName>
</protein>
<dbReference type="RefSeq" id="WP_184746738.1">
    <property type="nucleotide sequence ID" value="NZ_JACHGJ010000003.1"/>
</dbReference>
<keyword evidence="3" id="KW-1185">Reference proteome</keyword>
<evidence type="ECO:0000313" key="2">
    <source>
        <dbReference type="EMBL" id="MBB6480479.1"/>
    </source>
</evidence>
<dbReference type="AlphaFoldDB" id="A0A841RC68"/>
<dbReference type="EMBL" id="JACHGJ010000003">
    <property type="protein sequence ID" value="MBB6480479.1"/>
    <property type="molecule type" value="Genomic_DNA"/>
</dbReference>
<proteinExistence type="predicted"/>
<evidence type="ECO:0000313" key="3">
    <source>
        <dbReference type="Proteomes" id="UP000587760"/>
    </source>
</evidence>
<dbReference type="InterPro" id="IPR000182">
    <property type="entry name" value="GNAT_dom"/>
</dbReference>
<dbReference type="Gene3D" id="3.40.630.30">
    <property type="match status" value="1"/>
</dbReference>
<dbReference type="Proteomes" id="UP000587760">
    <property type="component" value="Unassembled WGS sequence"/>
</dbReference>
<accession>A0A841RC68</accession>
<dbReference type="InterPro" id="IPR016181">
    <property type="entry name" value="Acyl_CoA_acyltransferase"/>
</dbReference>
<evidence type="ECO:0000259" key="1">
    <source>
        <dbReference type="PROSITE" id="PS51186"/>
    </source>
</evidence>
<organism evidence="2 3">
    <name type="scientific">Spirochaeta isovalerica</name>
    <dbReference type="NCBI Taxonomy" id="150"/>
    <lineage>
        <taxon>Bacteria</taxon>
        <taxon>Pseudomonadati</taxon>
        <taxon>Spirochaetota</taxon>
        <taxon>Spirochaetia</taxon>
        <taxon>Spirochaetales</taxon>
        <taxon>Spirochaetaceae</taxon>
        <taxon>Spirochaeta</taxon>
    </lineage>
</organism>
<comment type="caution">
    <text evidence="2">The sequence shown here is derived from an EMBL/GenBank/DDBJ whole genome shotgun (WGS) entry which is preliminary data.</text>
</comment>
<sequence length="150" mass="17489">MDWKIETSGRERLDIIKPLWEKLNEIHRHDSRHFRDYYSGFTFEERIKGFAELPAEDFLLQIVHVKDTPLGYCISTVRGNDGEIDSLYLEEDMRGSGLGSHLVEQAMLWMREKKCSRFRVSVADGHESVLEFYGKLGFLPRLSVLEYSGD</sequence>
<dbReference type="PROSITE" id="PS51186">
    <property type="entry name" value="GNAT"/>
    <property type="match status" value="1"/>
</dbReference>
<reference evidence="2 3" key="1">
    <citation type="submission" date="2020-08" db="EMBL/GenBank/DDBJ databases">
        <title>Genomic Encyclopedia of Type Strains, Phase IV (KMG-IV): sequencing the most valuable type-strain genomes for metagenomic binning, comparative biology and taxonomic classification.</title>
        <authorList>
            <person name="Goeker M."/>
        </authorList>
    </citation>
    <scope>NUCLEOTIDE SEQUENCE [LARGE SCALE GENOMIC DNA]</scope>
    <source>
        <strain evidence="2 3">DSM 2461</strain>
    </source>
</reference>
<dbReference type="CDD" id="cd04301">
    <property type="entry name" value="NAT_SF"/>
    <property type="match status" value="1"/>
</dbReference>
<keyword evidence="2" id="KW-0808">Transferase</keyword>
<feature type="domain" description="N-acetyltransferase" evidence="1">
    <location>
        <begin position="21"/>
        <end position="150"/>
    </location>
</feature>
<dbReference type="GO" id="GO:0016747">
    <property type="term" value="F:acyltransferase activity, transferring groups other than amino-acyl groups"/>
    <property type="evidence" value="ECO:0007669"/>
    <property type="project" value="InterPro"/>
</dbReference>
<dbReference type="Pfam" id="PF00583">
    <property type="entry name" value="Acetyltransf_1"/>
    <property type="match status" value="1"/>
</dbReference>
<dbReference type="SUPFAM" id="SSF55729">
    <property type="entry name" value="Acyl-CoA N-acyltransferases (Nat)"/>
    <property type="match status" value="1"/>
</dbReference>
<gene>
    <name evidence="2" type="ORF">HNR50_002142</name>
</gene>